<dbReference type="PANTHER" id="PTHR30246:SF1">
    <property type="entry name" value="2-DEHYDRO-3-DEOXY-6-PHOSPHOGALACTONATE ALDOLASE-RELATED"/>
    <property type="match status" value="1"/>
</dbReference>
<dbReference type="PROSITE" id="PS00160">
    <property type="entry name" value="ALDOLASE_KDPG_KHG_2"/>
    <property type="match status" value="1"/>
</dbReference>
<dbReference type="InterPro" id="IPR000887">
    <property type="entry name" value="Aldlse_KDPG_KHG"/>
</dbReference>
<dbReference type="HOGENOM" id="CLU_077795_2_1_6"/>
<accession>A0A0C4WRK1</accession>
<name>A0A0C4WRK1_9GAMM</name>
<evidence type="ECO:0000256" key="4">
    <source>
        <dbReference type="ARBA" id="ARBA00023239"/>
    </source>
</evidence>
<evidence type="ECO:0000256" key="5">
    <source>
        <dbReference type="ARBA" id="ARBA00023277"/>
    </source>
</evidence>
<dbReference type="AlphaFoldDB" id="A0A0C4WRK1"/>
<organism evidence="6 7">
    <name type="scientific">Azotobacter chroococcum NCIMB 8003</name>
    <dbReference type="NCBI Taxonomy" id="1328314"/>
    <lineage>
        <taxon>Bacteria</taxon>
        <taxon>Pseudomonadati</taxon>
        <taxon>Pseudomonadota</taxon>
        <taxon>Gammaproteobacteria</taxon>
        <taxon>Pseudomonadales</taxon>
        <taxon>Pseudomonadaceae</taxon>
        <taxon>Azotobacter</taxon>
    </lineage>
</organism>
<keyword evidence="4" id="KW-0456">Lyase</keyword>
<dbReference type="Proteomes" id="UP000068210">
    <property type="component" value="Chromosome"/>
</dbReference>
<evidence type="ECO:0000313" key="7">
    <source>
        <dbReference type="Proteomes" id="UP000068210"/>
    </source>
</evidence>
<evidence type="ECO:0000256" key="1">
    <source>
        <dbReference type="ARBA" id="ARBA00004761"/>
    </source>
</evidence>
<dbReference type="STRING" id="1328314.Achr_39600"/>
<dbReference type="InterPro" id="IPR013785">
    <property type="entry name" value="Aldolase_TIM"/>
</dbReference>
<reference evidence="6 7" key="1">
    <citation type="journal article" date="2015" name="PLoS ONE">
        <title>Azotobacter Genomes: The Genome of Azotobacter chroococcum NCIMB 8003 (ATCC 4412).</title>
        <authorList>
            <person name="Robson R.L."/>
            <person name="Jones R."/>
            <person name="Robson R.M."/>
            <person name="Schwartz A."/>
            <person name="Richardson T.H."/>
        </authorList>
    </citation>
    <scope>NUCLEOTIDE SEQUENCE [LARGE SCALE GENOMIC DNA]</scope>
    <source>
        <strain evidence="6 7">NCIMB 8003</strain>
    </source>
</reference>
<comment type="similarity">
    <text evidence="2">Belongs to the KHG/KDPG aldolase family.</text>
</comment>
<dbReference type="NCBIfam" id="NF006600">
    <property type="entry name" value="PRK09140.1"/>
    <property type="match status" value="1"/>
</dbReference>
<dbReference type="PANTHER" id="PTHR30246">
    <property type="entry name" value="2-KETO-3-DEOXY-6-PHOSPHOGLUCONATE ALDOLASE"/>
    <property type="match status" value="1"/>
</dbReference>
<dbReference type="InterPro" id="IPR031338">
    <property type="entry name" value="KDPG/KHG_AS_2"/>
</dbReference>
<keyword evidence="5" id="KW-0119">Carbohydrate metabolism</keyword>
<dbReference type="KEGG" id="acx:Achr_39600"/>
<sequence>MFDACMRQLPLVAILRGITPEEILPVGQALYDAGFRLIEVPLNSPQPLESIRRLAAALGERCLVGAGTVLEVAQIEAVAAAGGRLIVMPHSDVRLIRAAKAAGLFCAPGVATPTEGFAAREAGADALKLFPAEQFGPAVVKAWRAVFARDIALLPVGGIAPDSLQPYLDAGASGFGLGSALYQPGLGAAEVGQRAAAFVAAWRQTQA</sequence>
<gene>
    <name evidence="6" type="primary">dgoA</name>
    <name evidence="6" type="ORF">Achr_39600</name>
</gene>
<dbReference type="GO" id="GO:0016829">
    <property type="term" value="F:lyase activity"/>
    <property type="evidence" value="ECO:0007669"/>
    <property type="project" value="UniProtKB-KW"/>
</dbReference>
<dbReference type="CDD" id="cd00452">
    <property type="entry name" value="KDPG_aldolase"/>
    <property type="match status" value="1"/>
</dbReference>
<comment type="subunit">
    <text evidence="3">Homotrimer.</text>
</comment>
<protein>
    <submittedName>
        <fullName evidence="6">2-dehydro-3-deoxy-6-phosphogalactonate aldolase</fullName>
    </submittedName>
</protein>
<evidence type="ECO:0000313" key="6">
    <source>
        <dbReference type="EMBL" id="AJE23346.1"/>
    </source>
</evidence>
<dbReference type="SUPFAM" id="SSF51569">
    <property type="entry name" value="Aldolase"/>
    <property type="match status" value="1"/>
</dbReference>
<evidence type="ECO:0000256" key="2">
    <source>
        <dbReference type="ARBA" id="ARBA00006906"/>
    </source>
</evidence>
<proteinExistence type="inferred from homology"/>
<comment type="pathway">
    <text evidence="1">Carbohydrate acid metabolism.</text>
</comment>
<dbReference type="EMBL" id="CP010415">
    <property type="protein sequence ID" value="AJE23346.1"/>
    <property type="molecule type" value="Genomic_DNA"/>
</dbReference>
<dbReference type="Gene3D" id="3.20.20.70">
    <property type="entry name" value="Aldolase class I"/>
    <property type="match status" value="1"/>
</dbReference>
<dbReference type="RefSeq" id="WP_039807016.1">
    <property type="nucleotide sequence ID" value="NZ_CP010415.1"/>
</dbReference>
<keyword evidence="7" id="KW-1185">Reference proteome</keyword>
<evidence type="ECO:0000256" key="3">
    <source>
        <dbReference type="ARBA" id="ARBA00011233"/>
    </source>
</evidence>
<dbReference type="Pfam" id="PF01081">
    <property type="entry name" value="Aldolase"/>
    <property type="match status" value="1"/>
</dbReference>